<evidence type="ECO:0000313" key="3">
    <source>
        <dbReference type="Proteomes" id="UP000440578"/>
    </source>
</evidence>
<proteinExistence type="predicted"/>
<evidence type="ECO:0000256" key="1">
    <source>
        <dbReference type="SAM" id="MobiDB-lite"/>
    </source>
</evidence>
<evidence type="ECO:0000313" key="2">
    <source>
        <dbReference type="EMBL" id="KAF0310528.1"/>
    </source>
</evidence>
<dbReference type="AlphaFoldDB" id="A0A6A4X6D5"/>
<protein>
    <submittedName>
        <fullName evidence="2">Uncharacterized protein</fullName>
    </submittedName>
</protein>
<organism evidence="2 3">
    <name type="scientific">Amphibalanus amphitrite</name>
    <name type="common">Striped barnacle</name>
    <name type="synonym">Balanus amphitrite</name>
    <dbReference type="NCBI Taxonomy" id="1232801"/>
    <lineage>
        <taxon>Eukaryota</taxon>
        <taxon>Metazoa</taxon>
        <taxon>Ecdysozoa</taxon>
        <taxon>Arthropoda</taxon>
        <taxon>Crustacea</taxon>
        <taxon>Multicrustacea</taxon>
        <taxon>Cirripedia</taxon>
        <taxon>Thoracica</taxon>
        <taxon>Thoracicalcarea</taxon>
        <taxon>Balanomorpha</taxon>
        <taxon>Balanoidea</taxon>
        <taxon>Balanidae</taxon>
        <taxon>Amphibalaninae</taxon>
        <taxon>Amphibalanus</taxon>
    </lineage>
</organism>
<keyword evidence="3" id="KW-1185">Reference proteome</keyword>
<comment type="caution">
    <text evidence="2">The sequence shown here is derived from an EMBL/GenBank/DDBJ whole genome shotgun (WGS) entry which is preliminary data.</text>
</comment>
<accession>A0A6A4X6D5</accession>
<dbReference type="OrthoDB" id="26523at2759"/>
<dbReference type="EMBL" id="VIIS01000304">
    <property type="protein sequence ID" value="KAF0310528.1"/>
    <property type="molecule type" value="Genomic_DNA"/>
</dbReference>
<feature type="region of interest" description="Disordered" evidence="1">
    <location>
        <begin position="1"/>
        <end position="26"/>
    </location>
</feature>
<gene>
    <name evidence="2" type="ORF">FJT64_018484</name>
</gene>
<sequence length="101" mass="10331">MSGPLRRRLELPMPNRSGLVVRSDPALPSPVTDLANNLSAASISSSDEADTPTTSAVLGGRSRSRSLSAGGHQRPARRAGRGAVSQGRVADPGACPHPLAP</sequence>
<feature type="compositionally biased region" description="Low complexity" evidence="1">
    <location>
        <begin position="55"/>
        <end position="71"/>
    </location>
</feature>
<dbReference type="Proteomes" id="UP000440578">
    <property type="component" value="Unassembled WGS sequence"/>
</dbReference>
<reference evidence="2 3" key="1">
    <citation type="submission" date="2019-07" db="EMBL/GenBank/DDBJ databases">
        <title>Draft genome assembly of a fouling barnacle, Amphibalanus amphitrite (Darwin, 1854): The first reference genome for Thecostraca.</title>
        <authorList>
            <person name="Kim W."/>
        </authorList>
    </citation>
    <scope>NUCLEOTIDE SEQUENCE [LARGE SCALE GENOMIC DNA]</scope>
    <source>
        <strain evidence="2">SNU_AA5</strain>
        <tissue evidence="2">Soma without cirri and trophi</tissue>
    </source>
</reference>
<feature type="region of interest" description="Disordered" evidence="1">
    <location>
        <begin position="41"/>
        <end position="101"/>
    </location>
</feature>
<name>A0A6A4X6D5_AMPAM</name>